<feature type="compositionally biased region" description="Low complexity" evidence="1">
    <location>
        <begin position="328"/>
        <end position="345"/>
    </location>
</feature>
<dbReference type="VEuPathDB" id="VectorBase:AMAM015757"/>
<dbReference type="EnsemblMetazoa" id="AMAM015757-RA">
    <property type="protein sequence ID" value="AMAM015757-PA"/>
    <property type="gene ID" value="AMAM015757"/>
</dbReference>
<feature type="region of interest" description="Disordered" evidence="1">
    <location>
        <begin position="262"/>
        <end position="356"/>
    </location>
</feature>
<protein>
    <submittedName>
        <fullName evidence="2">Uncharacterized protein</fullName>
    </submittedName>
</protein>
<sequence length="399" mass="44920">MSIEEYFKEKMKQKMLAIAGGNANGTNGTNDTKSVDQLAVEEEHSAVDDGKPEKKKNKKKYKDEEEPLPPPVEETGASETVSSKKQKRKRENIEPIEEILAVEEITEVLVEPESELSQMIKKKKKSKKALPEPESTVGETDEVAQEEHVEDAAIYEEPAKKKKKSRKSKIDDSMETDGTETHKTFEDTNETTTNEVAQEEHVEDVDAIAEEPTRKKKKSKKCKIDESMESDINETPVTHKSIEETNEMTTNEVAKEAHVEDVAAIAEEPAKKKRKSKKDKIGETNVTEDSKETVPLETSEPAMKIKTSKNNKDKVDAESKSNGKDNMNTIEETQTPTTLQQNLPPSAELPPMEDEEELTCKVKVHVLKYLDESRFNGSNFGDIIGYRLTEQIFEPWPGI</sequence>
<feature type="compositionally biased region" description="Basic and acidic residues" evidence="1">
    <location>
        <begin position="41"/>
        <end position="52"/>
    </location>
</feature>
<accession>A0A182SY34</accession>
<organism evidence="2 3">
    <name type="scientific">Anopheles maculatus</name>
    <dbReference type="NCBI Taxonomy" id="74869"/>
    <lineage>
        <taxon>Eukaryota</taxon>
        <taxon>Metazoa</taxon>
        <taxon>Ecdysozoa</taxon>
        <taxon>Arthropoda</taxon>
        <taxon>Hexapoda</taxon>
        <taxon>Insecta</taxon>
        <taxon>Pterygota</taxon>
        <taxon>Neoptera</taxon>
        <taxon>Endopterygota</taxon>
        <taxon>Diptera</taxon>
        <taxon>Nematocera</taxon>
        <taxon>Culicoidea</taxon>
        <taxon>Culicidae</taxon>
        <taxon>Anophelinae</taxon>
        <taxon>Anopheles</taxon>
        <taxon>Anopheles maculatus group</taxon>
    </lineage>
</organism>
<evidence type="ECO:0000313" key="2">
    <source>
        <dbReference type="EnsemblMetazoa" id="AMAM015757-PA"/>
    </source>
</evidence>
<feature type="compositionally biased region" description="Acidic residues" evidence="1">
    <location>
        <begin position="94"/>
        <end position="114"/>
    </location>
</feature>
<feature type="region of interest" description="Disordered" evidence="1">
    <location>
        <begin position="20"/>
        <end position="246"/>
    </location>
</feature>
<dbReference type="Proteomes" id="UP000075901">
    <property type="component" value="Unassembled WGS sequence"/>
</dbReference>
<keyword evidence="3" id="KW-1185">Reference proteome</keyword>
<name>A0A182SY34_9DIPT</name>
<proteinExistence type="predicted"/>
<evidence type="ECO:0000313" key="3">
    <source>
        <dbReference type="Proteomes" id="UP000075901"/>
    </source>
</evidence>
<reference evidence="2" key="2">
    <citation type="submission" date="2020-05" db="UniProtKB">
        <authorList>
            <consortium name="EnsemblMetazoa"/>
        </authorList>
    </citation>
    <scope>IDENTIFICATION</scope>
    <source>
        <strain evidence="2">maculatus3</strain>
    </source>
</reference>
<feature type="compositionally biased region" description="Basic and acidic residues" evidence="1">
    <location>
        <begin position="310"/>
        <end position="323"/>
    </location>
</feature>
<reference evidence="3" key="1">
    <citation type="submission" date="2013-09" db="EMBL/GenBank/DDBJ databases">
        <title>The Genome Sequence of Anopheles maculatus species B.</title>
        <authorList>
            <consortium name="The Broad Institute Genomics Platform"/>
            <person name="Neafsey D.E."/>
            <person name="Besansky N."/>
            <person name="Howell P."/>
            <person name="Walton C."/>
            <person name="Young S.K."/>
            <person name="Zeng Q."/>
            <person name="Gargeya S."/>
            <person name="Fitzgerald M."/>
            <person name="Haas B."/>
            <person name="Abouelleil A."/>
            <person name="Allen A.W."/>
            <person name="Alvarado L."/>
            <person name="Arachchi H.M."/>
            <person name="Berlin A.M."/>
            <person name="Chapman S.B."/>
            <person name="Gainer-Dewar J."/>
            <person name="Goldberg J."/>
            <person name="Griggs A."/>
            <person name="Gujja S."/>
            <person name="Hansen M."/>
            <person name="Howarth C."/>
            <person name="Imamovic A."/>
            <person name="Ireland A."/>
            <person name="Larimer J."/>
            <person name="McCowan C."/>
            <person name="Murphy C."/>
            <person name="Pearson M."/>
            <person name="Poon T.W."/>
            <person name="Priest M."/>
            <person name="Roberts A."/>
            <person name="Saif S."/>
            <person name="Shea T."/>
            <person name="Sisk P."/>
            <person name="Sykes S."/>
            <person name="Wortman J."/>
            <person name="Nusbaum C."/>
            <person name="Birren B."/>
        </authorList>
    </citation>
    <scope>NUCLEOTIDE SEQUENCE [LARGE SCALE GENOMIC DNA]</scope>
    <source>
        <strain evidence="3">maculatus3</strain>
    </source>
</reference>
<feature type="compositionally biased region" description="Low complexity" evidence="1">
    <location>
        <begin position="20"/>
        <end position="30"/>
    </location>
</feature>
<dbReference type="AlphaFoldDB" id="A0A182SY34"/>
<evidence type="ECO:0000256" key="1">
    <source>
        <dbReference type="SAM" id="MobiDB-lite"/>
    </source>
</evidence>